<evidence type="ECO:0000313" key="2">
    <source>
        <dbReference type="Proteomes" id="UP001562425"/>
    </source>
</evidence>
<keyword evidence="2" id="KW-1185">Reference proteome</keyword>
<evidence type="ECO:0000313" key="1">
    <source>
        <dbReference type="EMBL" id="KAL1375388.1"/>
    </source>
</evidence>
<dbReference type="AlphaFoldDB" id="A0ABD1CGE2"/>
<accession>A0ABD1CGE2</accession>
<dbReference type="Proteomes" id="UP001562425">
    <property type="component" value="Unassembled WGS sequence"/>
</dbReference>
<name>A0ABD1CGE2_CULPP</name>
<gene>
    <name evidence="1" type="ORF">pipiens_017522</name>
</gene>
<sequence length="94" mass="10173">MQVHPGGESEFNKKATFIYLLDLGEKLLPAASVCTGATSSTGQPTIVFQSPFSSGTDVAVFDTTPRGVREFSGERKFSCEVKLINNRYVVMAAH</sequence>
<organism evidence="1 2">
    <name type="scientific">Culex pipiens pipiens</name>
    <name type="common">Northern house mosquito</name>
    <dbReference type="NCBI Taxonomy" id="38569"/>
    <lineage>
        <taxon>Eukaryota</taxon>
        <taxon>Metazoa</taxon>
        <taxon>Ecdysozoa</taxon>
        <taxon>Arthropoda</taxon>
        <taxon>Hexapoda</taxon>
        <taxon>Insecta</taxon>
        <taxon>Pterygota</taxon>
        <taxon>Neoptera</taxon>
        <taxon>Endopterygota</taxon>
        <taxon>Diptera</taxon>
        <taxon>Nematocera</taxon>
        <taxon>Culicoidea</taxon>
        <taxon>Culicidae</taxon>
        <taxon>Culicinae</taxon>
        <taxon>Culicini</taxon>
        <taxon>Culex</taxon>
        <taxon>Culex</taxon>
    </lineage>
</organism>
<protein>
    <submittedName>
        <fullName evidence="1">Uncharacterized protein</fullName>
    </submittedName>
</protein>
<comment type="caution">
    <text evidence="1">The sequence shown here is derived from an EMBL/GenBank/DDBJ whole genome shotgun (WGS) entry which is preliminary data.</text>
</comment>
<dbReference type="EMBL" id="JBEHCU010012529">
    <property type="protein sequence ID" value="KAL1375388.1"/>
    <property type="molecule type" value="Genomic_DNA"/>
</dbReference>
<reference evidence="1 2" key="1">
    <citation type="submission" date="2024-05" db="EMBL/GenBank/DDBJ databases">
        <title>Culex pipiens pipiens assembly and annotation.</title>
        <authorList>
            <person name="Alout H."/>
            <person name="Durand T."/>
        </authorList>
    </citation>
    <scope>NUCLEOTIDE SEQUENCE [LARGE SCALE GENOMIC DNA]</scope>
    <source>
        <strain evidence="1">HA-2024</strain>
        <tissue evidence="1">Whole body</tissue>
    </source>
</reference>
<proteinExistence type="predicted"/>